<protein>
    <recommendedName>
        <fullName evidence="4">DUF998 domain-containing protein</fullName>
    </recommendedName>
</protein>
<organism evidence="2 3">
    <name type="scientific">Kaistella jeonii</name>
    <dbReference type="NCBI Taxonomy" id="266749"/>
    <lineage>
        <taxon>Bacteria</taxon>
        <taxon>Pseudomonadati</taxon>
        <taxon>Bacteroidota</taxon>
        <taxon>Flavobacteriia</taxon>
        <taxon>Flavobacteriales</taxon>
        <taxon>Weeksellaceae</taxon>
        <taxon>Chryseobacterium group</taxon>
        <taxon>Kaistella</taxon>
    </lineage>
</organism>
<keyword evidence="1" id="KW-1133">Transmembrane helix</keyword>
<evidence type="ECO:0008006" key="4">
    <source>
        <dbReference type="Google" id="ProtNLM"/>
    </source>
</evidence>
<keyword evidence="1" id="KW-0812">Transmembrane</keyword>
<keyword evidence="1" id="KW-0472">Membrane</keyword>
<name>A0A0C1CXD3_9FLAO</name>
<feature type="transmembrane region" description="Helical" evidence="1">
    <location>
        <begin position="49"/>
        <end position="71"/>
    </location>
</feature>
<reference evidence="2 3" key="1">
    <citation type="submission" date="2014-10" db="EMBL/GenBank/DDBJ databases">
        <title>Kaistella jeonii genome.</title>
        <authorList>
            <person name="Clayton J.T."/>
            <person name="Newman J.D."/>
        </authorList>
    </citation>
    <scope>NUCLEOTIDE SEQUENCE [LARGE SCALE GENOMIC DNA]</scope>
    <source>
        <strain evidence="2 3">DSM 17048</strain>
    </source>
</reference>
<accession>A0A0C1CXD3</accession>
<dbReference type="RefSeq" id="WP_039354438.1">
    <property type="nucleotide sequence ID" value="NZ_FOLA01000015.1"/>
</dbReference>
<proteinExistence type="predicted"/>
<dbReference type="OrthoDB" id="1163149at2"/>
<comment type="caution">
    <text evidence="2">The sequence shown here is derived from an EMBL/GenBank/DDBJ whole genome shotgun (WGS) entry which is preliminary data.</text>
</comment>
<feature type="transmembrane region" description="Helical" evidence="1">
    <location>
        <begin position="18"/>
        <end position="37"/>
    </location>
</feature>
<dbReference type="Proteomes" id="UP000031473">
    <property type="component" value="Unassembled WGS sequence"/>
</dbReference>
<sequence length="139" mass="15325">MITEISFEYWNKLSTQTVFITSLLGGFSILVIANLLVSELKTKLIKYVLLTSTLAAGLFLISIFAWTGVMMMTTPGYPEKIGSSEFTYHRLLGTTTLMLGIISLLSMVALVGWTKSRKMGIITTVIGILTFILILTTFS</sequence>
<dbReference type="STRING" id="266749.SAMN05421876_11553"/>
<feature type="transmembrane region" description="Helical" evidence="1">
    <location>
        <begin position="91"/>
        <end position="113"/>
    </location>
</feature>
<keyword evidence="3" id="KW-1185">Reference proteome</keyword>
<feature type="transmembrane region" description="Helical" evidence="1">
    <location>
        <begin position="120"/>
        <end position="138"/>
    </location>
</feature>
<dbReference type="EMBL" id="JSYL01000014">
    <property type="protein sequence ID" value="KIA86100.1"/>
    <property type="molecule type" value="Genomic_DNA"/>
</dbReference>
<evidence type="ECO:0000313" key="3">
    <source>
        <dbReference type="Proteomes" id="UP000031473"/>
    </source>
</evidence>
<evidence type="ECO:0000256" key="1">
    <source>
        <dbReference type="SAM" id="Phobius"/>
    </source>
</evidence>
<dbReference type="AlphaFoldDB" id="A0A0C1CXD3"/>
<gene>
    <name evidence="2" type="ORF">OA86_13840</name>
</gene>
<evidence type="ECO:0000313" key="2">
    <source>
        <dbReference type="EMBL" id="KIA86100.1"/>
    </source>
</evidence>